<evidence type="ECO:0000256" key="4">
    <source>
        <dbReference type="SAM" id="SignalP"/>
    </source>
</evidence>
<name>A0A179FGY1_METCM</name>
<dbReference type="AlphaFoldDB" id="A0A179FGY1"/>
<feature type="transmembrane region" description="Helical" evidence="3">
    <location>
        <begin position="428"/>
        <end position="453"/>
    </location>
</feature>
<organism evidence="5 6">
    <name type="scientific">Pochonia chlamydosporia 170</name>
    <dbReference type="NCBI Taxonomy" id="1380566"/>
    <lineage>
        <taxon>Eukaryota</taxon>
        <taxon>Fungi</taxon>
        <taxon>Dikarya</taxon>
        <taxon>Ascomycota</taxon>
        <taxon>Pezizomycotina</taxon>
        <taxon>Sordariomycetes</taxon>
        <taxon>Hypocreomycetidae</taxon>
        <taxon>Hypocreales</taxon>
        <taxon>Clavicipitaceae</taxon>
        <taxon>Pochonia</taxon>
    </lineage>
</organism>
<dbReference type="InterPro" id="IPR029033">
    <property type="entry name" value="His_PPase_superfam"/>
</dbReference>
<sequence>MHTGTIFVLTGLASSAAAATVHGALVFTRHGDRTTKWYKAQALTSLGAEQNRQVGGGYRERYLSSSSPDRILGISQDKYVSSQVFATAPDQGILMNTATAFLQGFYPPLGDIAPEIASQTLNNGTNSTAPLDGYQYVILHGINDNSPDTIWIKGDDECPAYTNSSKKFTKSTEFRQRDTSTRDFYAGFYDVLSSGVYNLKKEDMTYAHAFDIFDLVNVARIHNATSPARNVSDTNLDQLRTLADSAELGLNYNASETIRSVGAQTLSGVVLRQLNTTVSSRGKAPKFSLLAGSYDTFLAFFGLTGLLDVSPDFHGLPEYASSMAFELFTEDNADMFPSSVDSNLRVRWLFRNGTAGNLTGFPLFGSGEMSLPWPRFVSEMQKRAIVDVGDWCTKCSSKADFCAAYGDNVGAKDNEKSDGGSSGGMSNAVAGVVGAMVTLGVVAIVGAVAFVLLRRKTAAKTSADKTSVRSGSTDERENKV</sequence>
<dbReference type="PANTHER" id="PTHR11567:SF142">
    <property type="entry name" value="PHOSPHOGLYCERATE MUTASE-LIKE PROTEIN"/>
    <property type="match status" value="1"/>
</dbReference>
<keyword evidence="3" id="KW-0472">Membrane</keyword>
<feature type="signal peptide" evidence="4">
    <location>
        <begin position="1"/>
        <end position="18"/>
    </location>
</feature>
<dbReference type="Gene3D" id="3.40.50.1240">
    <property type="entry name" value="Phosphoglycerate mutase-like"/>
    <property type="match status" value="1"/>
</dbReference>
<dbReference type="CDD" id="cd12087">
    <property type="entry name" value="TM_EGFR-like"/>
    <property type="match status" value="1"/>
</dbReference>
<gene>
    <name evidence="5" type="ORF">VFPPC_13940</name>
</gene>
<evidence type="ECO:0000313" key="6">
    <source>
        <dbReference type="Proteomes" id="UP000078397"/>
    </source>
</evidence>
<evidence type="ECO:0000313" key="5">
    <source>
        <dbReference type="EMBL" id="OAQ64786.1"/>
    </source>
</evidence>
<evidence type="ECO:0000256" key="1">
    <source>
        <dbReference type="ARBA" id="ARBA00005375"/>
    </source>
</evidence>
<dbReference type="RefSeq" id="XP_018142100.1">
    <property type="nucleotide sequence ID" value="XM_018291712.1"/>
</dbReference>
<protein>
    <submittedName>
        <fullName evidence="5">Histidine acid phosphatase</fullName>
    </submittedName>
</protein>
<dbReference type="Pfam" id="PF00328">
    <property type="entry name" value="His_Phos_2"/>
    <property type="match status" value="1"/>
</dbReference>
<comment type="caution">
    <text evidence="5">The sequence shown here is derived from an EMBL/GenBank/DDBJ whole genome shotgun (WGS) entry which is preliminary data.</text>
</comment>
<reference evidence="5 6" key="1">
    <citation type="journal article" date="2016" name="PLoS Pathog.">
        <title>Biosynthesis of antibiotic leucinostatins in bio-control fungus Purpureocillium lilacinum and their inhibition on phytophthora revealed by genome mining.</title>
        <authorList>
            <person name="Wang G."/>
            <person name="Liu Z."/>
            <person name="Lin R."/>
            <person name="Li E."/>
            <person name="Mao Z."/>
            <person name="Ling J."/>
            <person name="Yang Y."/>
            <person name="Yin W.B."/>
            <person name="Xie B."/>
        </authorList>
    </citation>
    <scope>NUCLEOTIDE SEQUENCE [LARGE SCALE GENOMIC DNA]</scope>
    <source>
        <strain evidence="5">170</strain>
    </source>
</reference>
<accession>A0A179FGY1</accession>
<evidence type="ECO:0000256" key="2">
    <source>
        <dbReference type="SAM" id="MobiDB-lite"/>
    </source>
</evidence>
<dbReference type="Proteomes" id="UP000078397">
    <property type="component" value="Unassembled WGS sequence"/>
</dbReference>
<proteinExistence type="inferred from homology"/>
<keyword evidence="3" id="KW-1133">Transmembrane helix</keyword>
<dbReference type="GO" id="GO:0016791">
    <property type="term" value="F:phosphatase activity"/>
    <property type="evidence" value="ECO:0007669"/>
    <property type="project" value="TreeGrafter"/>
</dbReference>
<dbReference type="PANTHER" id="PTHR11567">
    <property type="entry name" value="ACID PHOSPHATASE-RELATED"/>
    <property type="match status" value="1"/>
</dbReference>
<dbReference type="OrthoDB" id="258392at2759"/>
<dbReference type="InterPro" id="IPR000560">
    <property type="entry name" value="His_Pase_clade-2"/>
</dbReference>
<feature type="region of interest" description="Disordered" evidence="2">
    <location>
        <begin position="460"/>
        <end position="480"/>
    </location>
</feature>
<dbReference type="GeneID" id="28855706"/>
<dbReference type="EMBL" id="LSBJ02000005">
    <property type="protein sequence ID" value="OAQ64786.1"/>
    <property type="molecule type" value="Genomic_DNA"/>
</dbReference>
<comment type="similarity">
    <text evidence="1">Belongs to the histidine acid phosphatase family.</text>
</comment>
<dbReference type="InterPro" id="IPR050645">
    <property type="entry name" value="Histidine_acid_phosphatase"/>
</dbReference>
<dbReference type="SUPFAM" id="SSF53254">
    <property type="entry name" value="Phosphoglycerate mutase-like"/>
    <property type="match status" value="1"/>
</dbReference>
<feature type="compositionally biased region" description="Basic and acidic residues" evidence="2">
    <location>
        <begin position="462"/>
        <end position="480"/>
    </location>
</feature>
<keyword evidence="3" id="KW-0812">Transmembrane</keyword>
<dbReference type="STRING" id="1380566.A0A179FGY1"/>
<dbReference type="KEGG" id="pchm:VFPPC_13940"/>
<evidence type="ECO:0000256" key="3">
    <source>
        <dbReference type="SAM" id="Phobius"/>
    </source>
</evidence>
<keyword evidence="6" id="KW-1185">Reference proteome</keyword>
<feature type="chain" id="PRO_5008101715" evidence="4">
    <location>
        <begin position="19"/>
        <end position="480"/>
    </location>
</feature>
<keyword evidence="4" id="KW-0732">Signal</keyword>